<dbReference type="GO" id="GO:0055085">
    <property type="term" value="P:transmembrane transport"/>
    <property type="evidence" value="ECO:0007669"/>
    <property type="project" value="InterPro"/>
</dbReference>
<dbReference type="PANTHER" id="PTHR33376:SF2">
    <property type="entry name" value="DICARBOXYLATE-BINDING PERIPLASMIC PROTEIN"/>
    <property type="match status" value="1"/>
</dbReference>
<gene>
    <name evidence="3" type="ORF">HDA32_005255</name>
</gene>
<accession>A0A852U3R6</accession>
<name>A0A852U3R6_9ACTN</name>
<evidence type="ECO:0000313" key="4">
    <source>
        <dbReference type="Proteomes" id="UP000589036"/>
    </source>
</evidence>
<dbReference type="NCBIfam" id="TIGR00787">
    <property type="entry name" value="dctP"/>
    <property type="match status" value="1"/>
</dbReference>
<keyword evidence="1" id="KW-0732">Signal</keyword>
<feature type="region of interest" description="Disordered" evidence="2">
    <location>
        <begin position="278"/>
        <end position="297"/>
    </location>
</feature>
<dbReference type="InterPro" id="IPR004682">
    <property type="entry name" value="TRAP_DctP"/>
</dbReference>
<keyword evidence="3" id="KW-0675">Receptor</keyword>
<dbReference type="RefSeq" id="WP_179645665.1">
    <property type="nucleotide sequence ID" value="NZ_BAAAYY010000014.1"/>
</dbReference>
<comment type="caution">
    <text evidence="3">The sequence shown here is derived from an EMBL/GenBank/DDBJ whole genome shotgun (WGS) entry which is preliminary data.</text>
</comment>
<dbReference type="InterPro" id="IPR018389">
    <property type="entry name" value="DctP_fam"/>
</dbReference>
<proteinExistence type="predicted"/>
<dbReference type="Gene3D" id="3.40.190.170">
    <property type="entry name" value="Bacterial extracellular solute-binding protein, family 7"/>
    <property type="match status" value="1"/>
</dbReference>
<dbReference type="AlphaFoldDB" id="A0A852U3R6"/>
<organism evidence="3 4">
    <name type="scientific">Spinactinospora alkalitolerans</name>
    <dbReference type="NCBI Taxonomy" id="687207"/>
    <lineage>
        <taxon>Bacteria</taxon>
        <taxon>Bacillati</taxon>
        <taxon>Actinomycetota</taxon>
        <taxon>Actinomycetes</taxon>
        <taxon>Streptosporangiales</taxon>
        <taxon>Nocardiopsidaceae</taxon>
        <taxon>Spinactinospora</taxon>
    </lineage>
</organism>
<dbReference type="CDD" id="cd13671">
    <property type="entry name" value="PBP2_TRAP_SBP_like_3"/>
    <property type="match status" value="1"/>
</dbReference>
<protein>
    <submittedName>
        <fullName evidence="3">Tripartite ATP-independent transporter DctP family solute receptor</fullName>
    </submittedName>
</protein>
<evidence type="ECO:0000313" key="3">
    <source>
        <dbReference type="EMBL" id="NYE50135.1"/>
    </source>
</evidence>
<dbReference type="Proteomes" id="UP000589036">
    <property type="component" value="Unassembled WGS sequence"/>
</dbReference>
<keyword evidence="4" id="KW-1185">Reference proteome</keyword>
<dbReference type="GO" id="GO:0030246">
    <property type="term" value="F:carbohydrate binding"/>
    <property type="evidence" value="ECO:0007669"/>
    <property type="project" value="TreeGrafter"/>
</dbReference>
<dbReference type="PANTHER" id="PTHR33376">
    <property type="match status" value="1"/>
</dbReference>
<dbReference type="EMBL" id="JACCCC010000001">
    <property type="protein sequence ID" value="NYE50135.1"/>
    <property type="molecule type" value="Genomic_DNA"/>
</dbReference>
<dbReference type="InterPro" id="IPR038404">
    <property type="entry name" value="TRAP_DctP_sf"/>
</dbReference>
<dbReference type="PROSITE" id="PS51257">
    <property type="entry name" value="PROKAR_LIPOPROTEIN"/>
    <property type="match status" value="1"/>
</dbReference>
<reference evidence="3 4" key="1">
    <citation type="submission" date="2020-07" db="EMBL/GenBank/DDBJ databases">
        <title>Sequencing the genomes of 1000 actinobacteria strains.</title>
        <authorList>
            <person name="Klenk H.-P."/>
        </authorList>
    </citation>
    <scope>NUCLEOTIDE SEQUENCE [LARGE SCALE GENOMIC DNA]</scope>
    <source>
        <strain evidence="3 4">CXB654</strain>
    </source>
</reference>
<dbReference type="NCBIfam" id="NF037995">
    <property type="entry name" value="TRAP_S1"/>
    <property type="match status" value="1"/>
</dbReference>
<evidence type="ECO:0000256" key="1">
    <source>
        <dbReference type="ARBA" id="ARBA00022729"/>
    </source>
</evidence>
<dbReference type="GO" id="GO:0030288">
    <property type="term" value="C:outer membrane-bounded periplasmic space"/>
    <property type="evidence" value="ECO:0007669"/>
    <property type="project" value="InterPro"/>
</dbReference>
<evidence type="ECO:0000256" key="2">
    <source>
        <dbReference type="SAM" id="MobiDB-lite"/>
    </source>
</evidence>
<sequence length="338" mass="37128">MKRDHGRRPAPGLRIAALAAVLPLVLAGCGGSSGDGGTISWRLAETHPEGHPTVEADQWFADELRERSNGRIDVTVYTDAQLGEERDVLEQIQLGSVEMTRTNANLVAEFVPTWEAFGMPYIFDGPEHFWAFLESEEGTALMEDLSEGGFTGLAYYDSGARSFYTTEQPVEEPSDLEGQNIRVQPGSLTAEAIEAMGGSATAMDFSEVYSGMETGVIDGAENNLPSYVSTMHYEVAPEIALNEHQRVPEVLLVGESVWQSLSEEDRELVREVAAESSQKQRELWAEETERSRGVLEENGVEIHEVEDKDPFREALAGVREAHEDDLGEALDAIEAARP</sequence>
<dbReference type="Pfam" id="PF03480">
    <property type="entry name" value="DctP"/>
    <property type="match status" value="1"/>
</dbReference>
<dbReference type="PIRSF" id="PIRSF006470">
    <property type="entry name" value="DctB"/>
    <property type="match status" value="1"/>
</dbReference>